<dbReference type="SUPFAM" id="SSF52954">
    <property type="entry name" value="Class II aaRS ABD-related"/>
    <property type="match status" value="1"/>
</dbReference>
<comment type="subcellular location">
    <subcellularLocation>
        <location evidence="1 11">Cytoplasm</location>
    </subcellularLocation>
</comment>
<dbReference type="NCBIfam" id="TIGR00442">
    <property type="entry name" value="hisS"/>
    <property type="match status" value="1"/>
</dbReference>
<dbReference type="Pfam" id="PF13393">
    <property type="entry name" value="tRNA-synt_His"/>
    <property type="match status" value="1"/>
</dbReference>
<dbReference type="Gene3D" id="3.40.50.800">
    <property type="entry name" value="Anticodon-binding domain"/>
    <property type="match status" value="1"/>
</dbReference>
<evidence type="ECO:0000256" key="12">
    <source>
        <dbReference type="PIRSR" id="PIRSR001549-1"/>
    </source>
</evidence>
<keyword evidence="7 11" id="KW-0067">ATP-binding</keyword>
<dbReference type="OrthoDB" id="9800814at2"/>
<evidence type="ECO:0000313" key="14">
    <source>
        <dbReference type="EMBL" id="SAL12405.1"/>
    </source>
</evidence>
<dbReference type="AlphaFoldDB" id="A0A158EYA8"/>
<evidence type="ECO:0000256" key="11">
    <source>
        <dbReference type="HAMAP-Rule" id="MF_00127"/>
    </source>
</evidence>
<dbReference type="PANTHER" id="PTHR43707">
    <property type="entry name" value="HISTIDYL-TRNA SYNTHETASE"/>
    <property type="match status" value="1"/>
</dbReference>
<dbReference type="CDD" id="cd00859">
    <property type="entry name" value="HisRS_anticodon"/>
    <property type="match status" value="1"/>
</dbReference>
<comment type="catalytic activity">
    <reaction evidence="10 11">
        <text>tRNA(His) + L-histidine + ATP = L-histidyl-tRNA(His) + AMP + diphosphate + H(+)</text>
        <dbReference type="Rhea" id="RHEA:17313"/>
        <dbReference type="Rhea" id="RHEA-COMP:9665"/>
        <dbReference type="Rhea" id="RHEA-COMP:9689"/>
        <dbReference type="ChEBI" id="CHEBI:15378"/>
        <dbReference type="ChEBI" id="CHEBI:30616"/>
        <dbReference type="ChEBI" id="CHEBI:33019"/>
        <dbReference type="ChEBI" id="CHEBI:57595"/>
        <dbReference type="ChEBI" id="CHEBI:78442"/>
        <dbReference type="ChEBI" id="CHEBI:78527"/>
        <dbReference type="ChEBI" id="CHEBI:456215"/>
        <dbReference type="EC" id="6.1.1.21"/>
    </reaction>
</comment>
<dbReference type="InterPro" id="IPR004154">
    <property type="entry name" value="Anticodon-bd"/>
</dbReference>
<dbReference type="InterPro" id="IPR036621">
    <property type="entry name" value="Anticodon-bd_dom_sf"/>
</dbReference>
<dbReference type="PIRSF" id="PIRSF001549">
    <property type="entry name" value="His-tRNA_synth"/>
    <property type="match status" value="1"/>
</dbReference>
<evidence type="ECO:0000256" key="9">
    <source>
        <dbReference type="ARBA" id="ARBA00023146"/>
    </source>
</evidence>
<feature type="binding site" evidence="12">
    <location>
        <position position="138"/>
    </location>
    <ligand>
        <name>L-histidine</name>
        <dbReference type="ChEBI" id="CHEBI:57595"/>
    </ligand>
</feature>
<dbReference type="InterPro" id="IPR045864">
    <property type="entry name" value="aa-tRNA-synth_II/BPL/LPL"/>
</dbReference>
<keyword evidence="9 11" id="KW-0030">Aminoacyl-tRNA synthetase</keyword>
<evidence type="ECO:0000256" key="10">
    <source>
        <dbReference type="ARBA" id="ARBA00047639"/>
    </source>
</evidence>
<evidence type="ECO:0000256" key="1">
    <source>
        <dbReference type="ARBA" id="ARBA00004496"/>
    </source>
</evidence>
<dbReference type="InterPro" id="IPR033656">
    <property type="entry name" value="HisRS_anticodon"/>
</dbReference>
<feature type="binding site" evidence="12">
    <location>
        <begin position="269"/>
        <end position="270"/>
    </location>
    <ligand>
        <name>L-histidine</name>
        <dbReference type="ChEBI" id="CHEBI:57595"/>
    </ligand>
</feature>
<dbReference type="CDD" id="cd00773">
    <property type="entry name" value="HisRS-like_core"/>
    <property type="match status" value="1"/>
</dbReference>
<feature type="domain" description="Aminoacyl-transfer RNA synthetases class-II family profile" evidence="13">
    <location>
        <begin position="1"/>
        <end position="325"/>
    </location>
</feature>
<evidence type="ECO:0000256" key="4">
    <source>
        <dbReference type="ARBA" id="ARBA00022490"/>
    </source>
</evidence>
<dbReference type="Proteomes" id="UP000054770">
    <property type="component" value="Unassembled WGS sequence"/>
</dbReference>
<comment type="subunit">
    <text evidence="3 11">Homodimer.</text>
</comment>
<dbReference type="InterPro" id="IPR041715">
    <property type="entry name" value="HisRS-like_core"/>
</dbReference>
<accession>A0A158EYA8</accession>
<comment type="similarity">
    <text evidence="2 11">Belongs to the class-II aminoacyl-tRNA synthetase family.</text>
</comment>
<sequence length="446" mass="49789">MTEQKKRLEKLSGVKGMNDILPQDAALWDFFESTVKSMLRAYGYQNIRTPIVEHTQLFTRGIGEVTDIVEKEMYSFTDALNGEHLTMRPENTAAVVRATIEHNLLYDGPKRLWYVGPMFRHERPQRGRYRQFHQVGVEALGFAGPDADAEIIMMCQRLWDDLGLTGIRLELNSLGQADERAAHRQELIAYLEKHVDLLDEEAKRRLYTNPLRVLDTKNPALQEIAQNAPKLVDFLGDESRAHFEGVQRLLKANNIPFKINPRLVRGLDYYNLTVFEWVTDKLGAQGTVAGGGRYDPLIEQLGGKPTKACGWAMGVERILELLKEEKLVPEAEGTDVYVVHQGEAAAEQAFIIAERLRDTGLDVILHCSADGASASFKSQMKRADASGAAFAVILGEDELAQGTAGVKPLRKVEREGQKNEQSNVPLENLTEFLINAMVASADDGAD</sequence>
<evidence type="ECO:0000256" key="2">
    <source>
        <dbReference type="ARBA" id="ARBA00008226"/>
    </source>
</evidence>
<organism evidence="14 15">
    <name type="scientific">Caballeronia choica</name>
    <dbReference type="NCBI Taxonomy" id="326476"/>
    <lineage>
        <taxon>Bacteria</taxon>
        <taxon>Pseudomonadati</taxon>
        <taxon>Pseudomonadota</taxon>
        <taxon>Betaproteobacteria</taxon>
        <taxon>Burkholderiales</taxon>
        <taxon>Burkholderiaceae</taxon>
        <taxon>Caballeronia</taxon>
    </lineage>
</organism>
<dbReference type="EC" id="6.1.1.21" evidence="11"/>
<feature type="binding site" evidence="12">
    <location>
        <position position="265"/>
    </location>
    <ligand>
        <name>L-histidine</name>
        <dbReference type="ChEBI" id="CHEBI:57595"/>
    </ligand>
</feature>
<dbReference type="Pfam" id="PF03129">
    <property type="entry name" value="HGTP_anticodon"/>
    <property type="match status" value="1"/>
</dbReference>
<dbReference type="GO" id="GO:0005737">
    <property type="term" value="C:cytoplasm"/>
    <property type="evidence" value="ECO:0007669"/>
    <property type="project" value="UniProtKB-SubCell"/>
</dbReference>
<dbReference type="EMBL" id="FCON02000001">
    <property type="protein sequence ID" value="SAL12405.1"/>
    <property type="molecule type" value="Genomic_DNA"/>
</dbReference>
<dbReference type="InterPro" id="IPR015807">
    <property type="entry name" value="His-tRNA-ligase"/>
</dbReference>
<dbReference type="SUPFAM" id="SSF55681">
    <property type="entry name" value="Class II aaRS and biotin synthetases"/>
    <property type="match status" value="1"/>
</dbReference>
<evidence type="ECO:0000313" key="15">
    <source>
        <dbReference type="Proteomes" id="UP000054770"/>
    </source>
</evidence>
<keyword evidence="6 11" id="KW-0547">Nucleotide-binding</keyword>
<proteinExistence type="inferred from homology"/>
<feature type="binding site" evidence="12">
    <location>
        <position position="134"/>
    </location>
    <ligand>
        <name>L-histidine</name>
        <dbReference type="ChEBI" id="CHEBI:57595"/>
    </ligand>
</feature>
<feature type="binding site" evidence="12">
    <location>
        <position position="120"/>
    </location>
    <ligand>
        <name>L-histidine</name>
        <dbReference type="ChEBI" id="CHEBI:57595"/>
    </ligand>
</feature>
<dbReference type="InterPro" id="IPR004516">
    <property type="entry name" value="HisRS/HisZ"/>
</dbReference>
<name>A0A158EYA8_9BURK</name>
<evidence type="ECO:0000256" key="5">
    <source>
        <dbReference type="ARBA" id="ARBA00022598"/>
    </source>
</evidence>
<evidence type="ECO:0000256" key="6">
    <source>
        <dbReference type="ARBA" id="ARBA00022741"/>
    </source>
</evidence>
<protein>
    <recommendedName>
        <fullName evidence="11">Histidine--tRNA ligase</fullName>
        <ecNumber evidence="11">6.1.1.21</ecNumber>
    </recommendedName>
    <alternativeName>
        <fullName evidence="11">Histidyl-tRNA synthetase</fullName>
        <shortName evidence="11">HisRS</shortName>
    </alternativeName>
</protein>
<dbReference type="GO" id="GO:0006427">
    <property type="term" value="P:histidyl-tRNA aminoacylation"/>
    <property type="evidence" value="ECO:0007669"/>
    <property type="project" value="UniProtKB-UniRule"/>
</dbReference>
<dbReference type="Gene3D" id="3.30.930.10">
    <property type="entry name" value="Bira Bifunctional Protein, Domain 2"/>
    <property type="match status" value="1"/>
</dbReference>
<comment type="caution">
    <text evidence="14">The sequence shown here is derived from an EMBL/GenBank/DDBJ whole genome shotgun (WGS) entry which is preliminary data.</text>
</comment>
<dbReference type="PROSITE" id="PS50862">
    <property type="entry name" value="AA_TRNA_LIGASE_II"/>
    <property type="match status" value="1"/>
</dbReference>
<dbReference type="GO" id="GO:0005524">
    <property type="term" value="F:ATP binding"/>
    <property type="evidence" value="ECO:0007669"/>
    <property type="project" value="UniProtKB-UniRule"/>
</dbReference>
<feature type="binding site" evidence="12">
    <location>
        <begin position="90"/>
        <end position="92"/>
    </location>
    <ligand>
        <name>L-histidine</name>
        <dbReference type="ChEBI" id="CHEBI:57595"/>
    </ligand>
</feature>
<dbReference type="HAMAP" id="MF_00127">
    <property type="entry name" value="His_tRNA_synth"/>
    <property type="match status" value="1"/>
</dbReference>
<keyword evidence="8 11" id="KW-0648">Protein biosynthesis</keyword>
<dbReference type="InterPro" id="IPR006195">
    <property type="entry name" value="aa-tRNA-synth_II"/>
</dbReference>
<evidence type="ECO:0000256" key="8">
    <source>
        <dbReference type="ARBA" id="ARBA00022917"/>
    </source>
</evidence>
<gene>
    <name evidence="11" type="primary">hisS</name>
    <name evidence="14" type="ORF">AWB68_00101</name>
</gene>
<evidence type="ECO:0000256" key="3">
    <source>
        <dbReference type="ARBA" id="ARBA00011738"/>
    </source>
</evidence>
<dbReference type="GO" id="GO:0004821">
    <property type="term" value="F:histidine-tRNA ligase activity"/>
    <property type="evidence" value="ECO:0007669"/>
    <property type="project" value="UniProtKB-UniRule"/>
</dbReference>
<keyword evidence="5 11" id="KW-0436">Ligase</keyword>
<dbReference type="RefSeq" id="WP_087642399.1">
    <property type="nucleotide sequence ID" value="NZ_FCON02000001.1"/>
</dbReference>
<evidence type="ECO:0000259" key="13">
    <source>
        <dbReference type="PROSITE" id="PS50862"/>
    </source>
</evidence>
<keyword evidence="4 11" id="KW-0963">Cytoplasm</keyword>
<dbReference type="FunFam" id="3.30.930.10:FF:000005">
    <property type="entry name" value="Histidine--tRNA ligase"/>
    <property type="match status" value="1"/>
</dbReference>
<reference evidence="14" key="1">
    <citation type="submission" date="2016-01" db="EMBL/GenBank/DDBJ databases">
        <authorList>
            <person name="Peeters C."/>
        </authorList>
    </citation>
    <scope>NUCLEOTIDE SEQUENCE [LARGE SCALE GENOMIC DNA]</scope>
    <source>
        <strain evidence="14">LMG 22940</strain>
    </source>
</reference>
<keyword evidence="15" id="KW-1185">Reference proteome</keyword>
<dbReference type="PANTHER" id="PTHR43707:SF1">
    <property type="entry name" value="HISTIDINE--TRNA LIGASE, MITOCHONDRIAL-RELATED"/>
    <property type="match status" value="1"/>
</dbReference>
<evidence type="ECO:0000256" key="7">
    <source>
        <dbReference type="ARBA" id="ARBA00022840"/>
    </source>
</evidence>